<dbReference type="Pfam" id="PF00583">
    <property type="entry name" value="Acetyltransf_1"/>
    <property type="match status" value="1"/>
</dbReference>
<proteinExistence type="predicted"/>
<dbReference type="CDD" id="cd04301">
    <property type="entry name" value="NAT_SF"/>
    <property type="match status" value="1"/>
</dbReference>
<comment type="caution">
    <text evidence="2">The sequence shown here is derived from an EMBL/GenBank/DDBJ whole genome shotgun (WGS) entry which is preliminary data.</text>
</comment>
<evidence type="ECO:0000313" key="2">
    <source>
        <dbReference type="EMBL" id="KAG2374336.1"/>
    </source>
</evidence>
<dbReference type="Proteomes" id="UP000816034">
    <property type="component" value="Unassembled WGS sequence"/>
</dbReference>
<dbReference type="PROSITE" id="PS51186">
    <property type="entry name" value="GNAT"/>
    <property type="match status" value="1"/>
</dbReference>
<organism evidence="2 3">
    <name type="scientific">Naegleria lovaniensis</name>
    <name type="common">Amoeba</name>
    <dbReference type="NCBI Taxonomy" id="51637"/>
    <lineage>
        <taxon>Eukaryota</taxon>
        <taxon>Discoba</taxon>
        <taxon>Heterolobosea</taxon>
        <taxon>Tetramitia</taxon>
        <taxon>Eutetramitia</taxon>
        <taxon>Vahlkampfiidae</taxon>
        <taxon>Naegleria</taxon>
    </lineage>
</organism>
<dbReference type="InterPro" id="IPR000182">
    <property type="entry name" value="GNAT_dom"/>
</dbReference>
<dbReference type="GeneID" id="68103360"/>
<evidence type="ECO:0000313" key="3">
    <source>
        <dbReference type="Proteomes" id="UP000816034"/>
    </source>
</evidence>
<gene>
    <name evidence="2" type="ORF">C9374_010906</name>
</gene>
<dbReference type="AlphaFoldDB" id="A0AA88GD59"/>
<dbReference type="SUPFAM" id="SSF55729">
    <property type="entry name" value="Acyl-CoA N-acyltransferases (Nat)"/>
    <property type="match status" value="1"/>
</dbReference>
<protein>
    <recommendedName>
        <fullName evidence="1">N-acetyltransferase domain-containing protein</fullName>
    </recommendedName>
</protein>
<reference evidence="2 3" key="1">
    <citation type="journal article" date="2018" name="BMC Genomics">
        <title>The genome of Naegleria lovaniensis, the basis for a comparative approach to unravel pathogenicity factors of the human pathogenic amoeba N. fowleri.</title>
        <authorList>
            <person name="Liechti N."/>
            <person name="Schurch N."/>
            <person name="Bruggmann R."/>
            <person name="Wittwer M."/>
        </authorList>
    </citation>
    <scope>NUCLEOTIDE SEQUENCE [LARGE SCALE GENOMIC DNA]</scope>
    <source>
        <strain evidence="2 3">ATCC 30569</strain>
    </source>
</reference>
<dbReference type="GO" id="GO:0016747">
    <property type="term" value="F:acyltransferase activity, transferring groups other than amino-acyl groups"/>
    <property type="evidence" value="ECO:0007669"/>
    <property type="project" value="InterPro"/>
</dbReference>
<dbReference type="Gene3D" id="3.40.630.30">
    <property type="match status" value="1"/>
</dbReference>
<feature type="domain" description="N-acetyltransferase" evidence="1">
    <location>
        <begin position="23"/>
        <end position="217"/>
    </location>
</feature>
<evidence type="ECO:0000259" key="1">
    <source>
        <dbReference type="PROSITE" id="PS51186"/>
    </source>
</evidence>
<dbReference type="InterPro" id="IPR016181">
    <property type="entry name" value="Acyl_CoA_acyltransferase"/>
</dbReference>
<name>A0AA88GD59_NAELO</name>
<dbReference type="EMBL" id="PYSW02000046">
    <property type="protein sequence ID" value="KAG2374336.1"/>
    <property type="molecule type" value="Genomic_DNA"/>
</dbReference>
<sequence>MSCRHALTIEALTPNAHHLAKEIIVKGLKERFGEENFDESFNPDLNQLHEAFVYFCVGNVQSVNDHEDSLNDENYSCTNHCNNNQLMIATGGLSLDFKYFGKDECCFRIERVSVLKEFRRRGYASQIVSHLMDVAKQIVAMMDRNNIHTSSSGGVDHGSNVFHEVYEKIEKLQPMKLNRKIVVETDTPWIEAVELYKKKGFTVVCEKEGCTHFELDF</sequence>
<dbReference type="RefSeq" id="XP_044543510.1">
    <property type="nucleotide sequence ID" value="XM_044686502.1"/>
</dbReference>
<keyword evidence="3" id="KW-1185">Reference proteome</keyword>
<accession>A0AA88GD59</accession>